<evidence type="ECO:0000256" key="9">
    <source>
        <dbReference type="ARBA" id="ARBA00024069"/>
    </source>
</evidence>
<dbReference type="PIRSF" id="PIRSF002465">
    <property type="entry name" value="Phsphlp_syn_PlsX"/>
    <property type="match status" value="1"/>
</dbReference>
<dbReference type="GO" id="GO:0008654">
    <property type="term" value="P:phospholipid biosynthetic process"/>
    <property type="evidence" value="ECO:0007669"/>
    <property type="project" value="UniProtKB-KW"/>
</dbReference>
<evidence type="ECO:0000256" key="8">
    <source>
        <dbReference type="ARBA" id="ARBA00023264"/>
    </source>
</evidence>
<name>A0A6J7IZ68_9ZZZZ</name>
<organism evidence="11">
    <name type="scientific">freshwater metagenome</name>
    <dbReference type="NCBI Taxonomy" id="449393"/>
    <lineage>
        <taxon>unclassified sequences</taxon>
        <taxon>metagenomes</taxon>
        <taxon>ecological metagenomes</taxon>
    </lineage>
</organism>
<dbReference type="EC" id="2.3.1.274" evidence="9"/>
<evidence type="ECO:0000256" key="4">
    <source>
        <dbReference type="ARBA" id="ARBA00022516"/>
    </source>
</evidence>
<dbReference type="InterPro" id="IPR012281">
    <property type="entry name" value="Phospholipid_synth_PlsX-like"/>
</dbReference>
<evidence type="ECO:0000313" key="12">
    <source>
        <dbReference type="EMBL" id="CAB4999849.1"/>
    </source>
</evidence>
<evidence type="ECO:0000256" key="3">
    <source>
        <dbReference type="ARBA" id="ARBA00022490"/>
    </source>
</evidence>
<dbReference type="GO" id="GO:0005737">
    <property type="term" value="C:cytoplasm"/>
    <property type="evidence" value="ECO:0007669"/>
    <property type="project" value="UniProtKB-SubCell"/>
</dbReference>
<dbReference type="Gene3D" id="3.40.718.10">
    <property type="entry name" value="Isopropylmalate Dehydrogenase"/>
    <property type="match status" value="1"/>
</dbReference>
<keyword evidence="7" id="KW-0594">Phospholipid biosynthesis</keyword>
<accession>A0A6J7IZ68</accession>
<evidence type="ECO:0000256" key="1">
    <source>
        <dbReference type="ARBA" id="ARBA00001232"/>
    </source>
</evidence>
<evidence type="ECO:0000256" key="6">
    <source>
        <dbReference type="ARBA" id="ARBA00023098"/>
    </source>
</evidence>
<protein>
    <recommendedName>
        <fullName evidence="9">phosphate acyltransferase</fullName>
        <ecNumber evidence="9">2.3.1.274</ecNumber>
    </recommendedName>
</protein>
<dbReference type="InterPro" id="IPR003664">
    <property type="entry name" value="FA_synthesis"/>
</dbReference>
<dbReference type="PANTHER" id="PTHR30100">
    <property type="entry name" value="FATTY ACID/PHOSPHOLIPID SYNTHESIS PROTEIN PLSX"/>
    <property type="match status" value="1"/>
</dbReference>
<sequence length="350" mass="35064">MSSAQALEQLPPASVRIAIDALGGDHGSAVVVDGALLALDSDPLLSVLLVGPPSALRDLLDSIAATGRSVPLGRIDIVEALEGVPMGADPAAAVRARRGTSVRVAAELVQRGRADAFLSAGQTAAALAAATFVLGRLRGITRPALAVVLPALAGPVVLLDAGAGTGMTADLLVQHALAGACYAEALGIDQPRVGLLTVGGEAGKGDATRREAHELLEALPLRYVGPVEGHDLSSGRHADVVVTDGFTGNVALKALEGAVAWTAHHLGERYGDPGPARALIADISHSEFAAGMLVGVAGVSVVAHGSADAGAIAAAAALAALAARTGLVDRTGSRLAELVAARRYEMGLRT</sequence>
<comment type="subcellular location">
    <subcellularLocation>
        <location evidence="2">Cytoplasm</location>
    </subcellularLocation>
</comment>
<keyword evidence="8" id="KW-1208">Phospholipid metabolism</keyword>
<dbReference type="PANTHER" id="PTHR30100:SF1">
    <property type="entry name" value="PHOSPHATE ACYLTRANSFERASE"/>
    <property type="match status" value="1"/>
</dbReference>
<keyword evidence="5" id="KW-0808">Transferase</keyword>
<dbReference type="GO" id="GO:0043811">
    <property type="term" value="F:phosphate:acyl-[acyl carrier protein] acyltransferase activity"/>
    <property type="evidence" value="ECO:0007669"/>
    <property type="project" value="UniProtKB-EC"/>
</dbReference>
<reference evidence="11" key="1">
    <citation type="submission" date="2020-05" db="EMBL/GenBank/DDBJ databases">
        <authorList>
            <person name="Chiriac C."/>
            <person name="Salcher M."/>
            <person name="Ghai R."/>
            <person name="Kavagutti S V."/>
        </authorList>
    </citation>
    <scope>NUCLEOTIDE SEQUENCE</scope>
</reference>
<comment type="subunit">
    <text evidence="10">Homodimer. Probably interacts with PlsY.</text>
</comment>
<dbReference type="Pfam" id="PF02504">
    <property type="entry name" value="FA_synthesis"/>
    <property type="match status" value="1"/>
</dbReference>
<dbReference type="EMBL" id="CAFBNF010000040">
    <property type="protein sequence ID" value="CAB4936225.1"/>
    <property type="molecule type" value="Genomic_DNA"/>
</dbReference>
<keyword evidence="6" id="KW-0443">Lipid metabolism</keyword>
<proteinExistence type="inferred from homology"/>
<evidence type="ECO:0000256" key="7">
    <source>
        <dbReference type="ARBA" id="ARBA00023209"/>
    </source>
</evidence>
<dbReference type="EMBL" id="CAFBOZ010000062">
    <property type="protein sequence ID" value="CAB4999849.1"/>
    <property type="molecule type" value="Genomic_DNA"/>
</dbReference>
<evidence type="ECO:0000313" key="11">
    <source>
        <dbReference type="EMBL" id="CAB4936225.1"/>
    </source>
</evidence>
<keyword evidence="4" id="KW-0444">Lipid biosynthesis</keyword>
<evidence type="ECO:0000256" key="10">
    <source>
        <dbReference type="ARBA" id="ARBA00046608"/>
    </source>
</evidence>
<evidence type="ECO:0000256" key="2">
    <source>
        <dbReference type="ARBA" id="ARBA00004496"/>
    </source>
</evidence>
<comment type="catalytic activity">
    <reaction evidence="1">
        <text>a fatty acyl-[ACP] + phosphate = an acyl phosphate + holo-[ACP]</text>
        <dbReference type="Rhea" id="RHEA:42292"/>
        <dbReference type="Rhea" id="RHEA-COMP:9685"/>
        <dbReference type="Rhea" id="RHEA-COMP:14125"/>
        <dbReference type="ChEBI" id="CHEBI:43474"/>
        <dbReference type="ChEBI" id="CHEBI:59918"/>
        <dbReference type="ChEBI" id="CHEBI:64479"/>
        <dbReference type="ChEBI" id="CHEBI:138651"/>
        <dbReference type="EC" id="2.3.1.274"/>
    </reaction>
</comment>
<dbReference type="GO" id="GO:0006633">
    <property type="term" value="P:fatty acid biosynthetic process"/>
    <property type="evidence" value="ECO:0007669"/>
    <property type="project" value="InterPro"/>
</dbReference>
<gene>
    <name evidence="11" type="ORF">UFOPK3773_00551</name>
    <name evidence="12" type="ORF">UFOPK3992_00564</name>
</gene>
<dbReference type="SUPFAM" id="SSF53659">
    <property type="entry name" value="Isocitrate/Isopropylmalate dehydrogenase-like"/>
    <property type="match status" value="1"/>
</dbReference>
<dbReference type="AlphaFoldDB" id="A0A6J7IZ68"/>
<dbReference type="HAMAP" id="MF_00019">
    <property type="entry name" value="PlsX"/>
    <property type="match status" value="1"/>
</dbReference>
<keyword evidence="3" id="KW-0963">Cytoplasm</keyword>
<evidence type="ECO:0000256" key="5">
    <source>
        <dbReference type="ARBA" id="ARBA00022679"/>
    </source>
</evidence>